<dbReference type="NCBIfam" id="TIGR01414">
    <property type="entry name" value="autotrans_barl"/>
    <property type="match status" value="1"/>
</dbReference>
<protein>
    <submittedName>
        <fullName evidence="4">Extracellular serine protease</fullName>
        <ecNumber evidence="4">3.4.21.-</ecNumber>
    </submittedName>
</protein>
<evidence type="ECO:0000313" key="5">
    <source>
        <dbReference type="Proteomes" id="UP000337189"/>
    </source>
</evidence>
<feature type="compositionally biased region" description="Low complexity" evidence="1">
    <location>
        <begin position="905"/>
        <end position="917"/>
    </location>
</feature>
<evidence type="ECO:0000256" key="1">
    <source>
        <dbReference type="SAM" id="MobiDB-lite"/>
    </source>
</evidence>
<dbReference type="Gene3D" id="2.40.128.130">
    <property type="entry name" value="Autotransporter beta-domain"/>
    <property type="match status" value="1"/>
</dbReference>
<feature type="domain" description="Autotransporter" evidence="3">
    <location>
        <begin position="1027"/>
        <end position="1308"/>
    </location>
</feature>
<dbReference type="InterPro" id="IPR036709">
    <property type="entry name" value="Autotransporte_beta_dom_sf"/>
</dbReference>
<dbReference type="Proteomes" id="UP000337189">
    <property type="component" value="Unassembled WGS sequence"/>
</dbReference>
<accession>A0A5E4XC42</accession>
<dbReference type="SUPFAM" id="SSF103515">
    <property type="entry name" value="Autotransporter"/>
    <property type="match status" value="1"/>
</dbReference>
<keyword evidence="2" id="KW-0732">Signal</keyword>
<feature type="signal peptide" evidence="2">
    <location>
        <begin position="1"/>
        <end position="35"/>
    </location>
</feature>
<feature type="chain" id="PRO_5022670078" evidence="2">
    <location>
        <begin position="36"/>
        <end position="1308"/>
    </location>
</feature>
<dbReference type="GO" id="GO:0006508">
    <property type="term" value="P:proteolysis"/>
    <property type="evidence" value="ECO:0007669"/>
    <property type="project" value="UniProtKB-KW"/>
</dbReference>
<evidence type="ECO:0000256" key="2">
    <source>
        <dbReference type="SAM" id="SignalP"/>
    </source>
</evidence>
<reference evidence="4 5" key="1">
    <citation type="submission" date="2019-08" db="EMBL/GenBank/DDBJ databases">
        <authorList>
            <person name="Peeters C."/>
        </authorList>
    </citation>
    <scope>NUCLEOTIDE SEQUENCE [LARGE SCALE GENOMIC DNA]</scope>
    <source>
        <strain evidence="4 5">LMG 31110</strain>
    </source>
</reference>
<name>A0A5E4XC42_9BURK</name>
<proteinExistence type="predicted"/>
<dbReference type="GO" id="GO:0008233">
    <property type="term" value="F:peptidase activity"/>
    <property type="evidence" value="ECO:0007669"/>
    <property type="project" value="UniProtKB-KW"/>
</dbReference>
<gene>
    <name evidence="4" type="ORF">PCO31110_03835</name>
</gene>
<dbReference type="OrthoDB" id="8938850at2"/>
<sequence>MQKNHPKSNALRQTKICMAVAAVVTAAALPGYAVATPTWEETREARVTELTKAESGLTVVAENALLEKQTKLDNVKRYEAFARQVERILSDENVDDATKFSNLKPVAERIKVEVSRLVKVRGSDAANKAWHAEYEGFLTAFMRKVDDISSPAEIKSDHASSKALSAHVEKSAVDGLVDPAKTAVVEAQQHLELLKHKAASLGGAASEEEYKHLTEKTFLLNANAANAEKNSGVLTWNDKNLQTFVNETALAAGHDKIVQAATLEIGSFSGGASDAIHGVAAAQGIKTREIATLRALDGAKHDVQVVEGALNIHQFIETEGNGALSVTLGKKGVLHFEDQAKDARGGIKGDNVTLVAGSADVAVAINKADEGAKIAFGDGTSAGNAKIDLYSGASLEFNKGSDAGNSKITVARAVTSEDVADRVVEREAAMEANVHADLSALPELTEQLGAKLEFEDSSAGEADITNAGALTFTASDLSTAELKNVAGGTVTIKGKEVGVFDDQGNEVIDPENNLQKQEMKLSDGGAALVFNQGTLTVENTNLNEVALQSAGTTTIAKSKGGKATLANWLGGDLAISETQLQDMKLVNAGKATITESDGGKALIANLQDGELTLTDTKLQSLALANEGAVKMTGKTTATNASITLHGGSLDVSEIAITDIDAGAGKPENSLTIGSLTGKGDVVTGNTVLMLGELGNDDHFEGNISREAAKPGTQSYPNVLHANVLTSQPVGSNVVKVGTGNLTLSGDQSGVTNLSVQGGKLTAAHPNALGSGAVNVAKAGTIALSTDVSGVNNLQNDGTLDLGMNKLEVGTYASEAGAKIKSRIEKVEGKLSGGQIHVSESSDFGNTTLDVTAAADIEIQDLVDTFEVVSAEGDAEVTGVEFTVGSITGGKQPDPTIKDPDGPNVGPETPTIEPGTGTKITDKNIVKFLAADGGYSANEQAALASVDGVMVGDLASGKIGGKVLSAMALQTAGTEEQRRSARMLSGESLVNNAVAAQAAATSFQRGMQTRMIAGGAMFDDKTANGAMVADNGVAGWASFNGGKTSQRGDGTKFEVKGLDGAIGVDKRLNQNTLVGGSIGFGNQESKAKGLPGESKVNSVSVGLYGSHLTGSNWFVNGGASYTNHSVKTDRTVAARNASARLSGKTSGQTFGMFGEVGKRFEVSGVNIDPSVGVRVASTRLKAFDETNRDGSGNDGLKVGSQSQTSTRGVLGVRLWSEVASIAGGKVAPSLRLSYEHEFGKTQSSLTNAIYGAPSSFTVKGPKLGKDIFTADLGLDMQLKKQLEVRVGGNVSVRKGESALGGGISAKYRF</sequence>
<dbReference type="InterPro" id="IPR006315">
    <property type="entry name" value="OM_autotransptr_brl_dom"/>
</dbReference>
<evidence type="ECO:0000259" key="3">
    <source>
        <dbReference type="PROSITE" id="PS51208"/>
    </source>
</evidence>
<keyword evidence="4" id="KW-0645">Protease</keyword>
<dbReference type="EMBL" id="CABPSJ010000005">
    <property type="protein sequence ID" value="VVE33877.1"/>
    <property type="molecule type" value="Genomic_DNA"/>
</dbReference>
<feature type="region of interest" description="Disordered" evidence="1">
    <location>
        <begin position="884"/>
        <end position="917"/>
    </location>
</feature>
<dbReference type="GO" id="GO:0019867">
    <property type="term" value="C:outer membrane"/>
    <property type="evidence" value="ECO:0007669"/>
    <property type="project" value="InterPro"/>
</dbReference>
<dbReference type="Pfam" id="PF03797">
    <property type="entry name" value="Autotransporter"/>
    <property type="match status" value="1"/>
</dbReference>
<dbReference type="EC" id="3.4.21.-" evidence="4"/>
<dbReference type="PROSITE" id="PS51208">
    <property type="entry name" value="AUTOTRANSPORTER"/>
    <property type="match status" value="1"/>
</dbReference>
<keyword evidence="4" id="KW-0378">Hydrolase</keyword>
<dbReference type="InterPro" id="IPR005546">
    <property type="entry name" value="Autotransporte_beta"/>
</dbReference>
<dbReference type="SMART" id="SM00869">
    <property type="entry name" value="Autotransporter"/>
    <property type="match status" value="1"/>
</dbReference>
<organism evidence="4 5">
    <name type="scientific">Pandoraea communis</name>
    <dbReference type="NCBI Taxonomy" id="2508297"/>
    <lineage>
        <taxon>Bacteria</taxon>
        <taxon>Pseudomonadati</taxon>
        <taxon>Pseudomonadota</taxon>
        <taxon>Betaproteobacteria</taxon>
        <taxon>Burkholderiales</taxon>
        <taxon>Burkholderiaceae</taxon>
        <taxon>Pandoraea</taxon>
    </lineage>
</organism>
<evidence type="ECO:0000313" key="4">
    <source>
        <dbReference type="EMBL" id="VVE33877.1"/>
    </source>
</evidence>